<dbReference type="Gene3D" id="3.40.50.720">
    <property type="entry name" value="NAD(P)-binding Rossmann-like Domain"/>
    <property type="match status" value="1"/>
</dbReference>
<name>A0A099P0V7_PICKU</name>
<dbReference type="Proteomes" id="UP000195871">
    <property type="component" value="Unassembled WGS sequence"/>
</dbReference>
<evidence type="ECO:0000256" key="4">
    <source>
        <dbReference type="RuleBase" id="RU000363"/>
    </source>
</evidence>
<sequence length="270" mass="29372">MFGNISQRLAGKNILITGASTGIGYHTAKYFAEAANGDLKLVLAARRKEKLEALKADLLAKYPSIKVHIESLDVSKTETIAPFLKGLPEEFSIVDVLVNNAGKALGLDPIGSVDPKDVDEMFQTNVLGMIQLTQLVVQQMKERNSGDIVQLGSVAGRNPYPGGGIYCASKAALRSFTHVLREELINTKIRVIEIEPGNVATEEFSLTRFKGDKSKAEKVYEGTEPLYGTDIAELILFAVSRPQNTVIAETLVFASNQASAYHIFRGSLDK</sequence>
<keyword evidence="13" id="KW-1185">Reference proteome</keyword>
<dbReference type="VEuPathDB" id="FungiDB:C5L36_0A05790"/>
<evidence type="ECO:0000313" key="13">
    <source>
        <dbReference type="Proteomes" id="UP000249293"/>
    </source>
</evidence>
<dbReference type="PRINTS" id="PR00080">
    <property type="entry name" value="SDRFAMILY"/>
</dbReference>
<evidence type="ECO:0000313" key="11">
    <source>
        <dbReference type="Proteomes" id="UP000189274"/>
    </source>
</evidence>
<dbReference type="GO" id="GO:0016616">
    <property type="term" value="F:oxidoreductase activity, acting on the CH-OH group of donors, NAD or NADP as acceptor"/>
    <property type="evidence" value="ECO:0007669"/>
    <property type="project" value="UniProtKB-ARBA"/>
</dbReference>
<protein>
    <submittedName>
        <fullName evidence="7">NADP-dependent L-serine/L-allo-threonine dehydrogenase YdfG</fullName>
    </submittedName>
</protein>
<dbReference type="EMBL" id="MQVM01000036">
    <property type="protein sequence ID" value="ONH71380.1"/>
    <property type="molecule type" value="Genomic_DNA"/>
</dbReference>
<reference evidence="6" key="2">
    <citation type="submission" date="2014-08" db="EMBL/GenBank/DDBJ databases">
        <title>Exploiting Issatchenkia orientalis SD108 for Succinic Acid Production.</title>
        <authorList>
            <person name="Xiao H."/>
            <person name="Shao Z."/>
            <person name="Jiang Y."/>
            <person name="Dole S."/>
            <person name="Zhao H."/>
        </authorList>
    </citation>
    <scope>NUCLEOTIDE SEQUENCE [LARGE SCALE GENOMIC DNA]</scope>
    <source>
        <strain evidence="6">SD108</strain>
    </source>
</reference>
<accession>A0A099P0V7</accession>
<reference evidence="10" key="1">
    <citation type="journal article" date="2014" name="Microb. Cell Fact.">
        <title>Exploiting Issatchenkia orientalis SD108 for succinic acid production.</title>
        <authorList>
            <person name="Xiao H."/>
            <person name="Shao Z."/>
            <person name="Jiang Y."/>
            <person name="Dole S."/>
            <person name="Zhao H."/>
        </authorList>
    </citation>
    <scope>NUCLEOTIDE SEQUENCE [LARGE SCALE GENOMIC DNA]</scope>
    <source>
        <strain evidence="10">SD108</strain>
    </source>
</reference>
<dbReference type="InterPro" id="IPR036291">
    <property type="entry name" value="NAD(P)-bd_dom_sf"/>
</dbReference>
<proteinExistence type="inferred from homology"/>
<dbReference type="eggNOG" id="KOG1205">
    <property type="taxonomic scope" value="Eukaryota"/>
</dbReference>
<dbReference type="SUPFAM" id="SSF51735">
    <property type="entry name" value="NAD(P)-binding Rossmann-fold domains"/>
    <property type="match status" value="1"/>
</dbReference>
<keyword evidence="3" id="KW-0560">Oxidoreductase</keyword>
<evidence type="ECO:0000313" key="8">
    <source>
        <dbReference type="EMBL" id="ONH71380.1"/>
    </source>
</evidence>
<dbReference type="EMBL" id="JQFK01000029">
    <property type="protein sequence ID" value="KGK37807.1"/>
    <property type="molecule type" value="Genomic_DNA"/>
</dbReference>
<dbReference type="FunFam" id="3.40.50.720:FF:000047">
    <property type="entry name" value="NADP-dependent L-serine/L-allo-threonine dehydrogenase"/>
    <property type="match status" value="1"/>
</dbReference>
<evidence type="ECO:0000313" key="12">
    <source>
        <dbReference type="Proteomes" id="UP000195871"/>
    </source>
</evidence>
<evidence type="ECO:0000313" key="6">
    <source>
        <dbReference type="EMBL" id="KGK37807.1"/>
    </source>
</evidence>
<evidence type="ECO:0000313" key="7">
    <source>
        <dbReference type="EMBL" id="ONH70647.1"/>
    </source>
</evidence>
<dbReference type="PROSITE" id="PS00061">
    <property type="entry name" value="ADH_SHORT"/>
    <property type="match status" value="1"/>
</dbReference>
<dbReference type="OrthoDB" id="6251714at2759"/>
<dbReference type="Proteomes" id="UP000249293">
    <property type="component" value="Chromosome 1"/>
</dbReference>
<dbReference type="PANTHER" id="PTHR42901:SF1">
    <property type="entry name" value="ALCOHOL DEHYDROGENASE"/>
    <property type="match status" value="1"/>
</dbReference>
<dbReference type="InterPro" id="IPR020904">
    <property type="entry name" value="Sc_DH/Rdtase_CS"/>
</dbReference>
<dbReference type="HOGENOM" id="CLU_010194_2_10_1"/>
<keyword evidence="2" id="KW-0521">NADP</keyword>
<dbReference type="Proteomes" id="UP000189274">
    <property type="component" value="Unassembled WGS sequence"/>
</dbReference>
<dbReference type="EMBL" id="NHMM01000002">
    <property type="protein sequence ID" value="OUT23462.1"/>
    <property type="molecule type" value="Genomic_DNA"/>
</dbReference>
<dbReference type="EMBL" id="MQVM01000072">
    <property type="protein sequence ID" value="ONH70647.1"/>
    <property type="molecule type" value="Genomic_DNA"/>
</dbReference>
<reference evidence="7" key="4">
    <citation type="submission" date="2017-01" db="EMBL/GenBank/DDBJ databases">
        <authorList>
            <person name="Mah S.A."/>
            <person name="Swanson W.J."/>
            <person name="Moy G.W."/>
            <person name="Vacquier V.D."/>
        </authorList>
    </citation>
    <scope>NUCLEOTIDE SEQUENCE [LARGE SCALE GENOMIC DNA]</scope>
    <source>
        <strain evidence="7">129</strain>
    </source>
</reference>
<reference evidence="9 12" key="5">
    <citation type="submission" date="2017-05" db="EMBL/GenBank/DDBJ databases">
        <title>The Genome Sequence of Candida krusei Ckrusei653.</title>
        <authorList>
            <person name="Cuomo C."/>
            <person name="Forche A."/>
            <person name="Young S."/>
            <person name="Abouelleil A."/>
            <person name="Cao P."/>
            <person name="Chapman S."/>
            <person name="Cusick C."/>
            <person name="Shea T."/>
            <person name="Nusbaum C."/>
            <person name="Birren B."/>
        </authorList>
    </citation>
    <scope>NUCLEOTIDE SEQUENCE [LARGE SCALE GENOMIC DNA]</scope>
    <source>
        <strain evidence="9 12">Ckrusei653</strain>
    </source>
</reference>
<dbReference type="AlphaFoldDB" id="A0A099P0V7"/>
<dbReference type="Pfam" id="PF00106">
    <property type="entry name" value="adh_short"/>
    <property type="match status" value="1"/>
</dbReference>
<evidence type="ECO:0000313" key="10">
    <source>
        <dbReference type="Proteomes" id="UP000029867"/>
    </source>
</evidence>
<evidence type="ECO:0000256" key="1">
    <source>
        <dbReference type="ARBA" id="ARBA00006484"/>
    </source>
</evidence>
<comment type="similarity">
    <text evidence="1 4">Belongs to the short-chain dehydrogenases/reductases (SDR) family.</text>
</comment>
<reference evidence="5 13" key="6">
    <citation type="submission" date="2018-06" db="EMBL/GenBank/DDBJ databases">
        <title>Population genomics shows no distinction between pathogenic Candida krusei and environmental Pichia kudriavzevii: One species, four names.</title>
        <authorList>
            <person name="Douglass A.P."/>
            <person name="Offei B."/>
            <person name="Braun-Galleani S."/>
            <person name="Coughlan A.Y."/>
            <person name="Martos A."/>
            <person name="Ortiz-Merino R.A."/>
            <person name="Byrne K.P."/>
            <person name="Wolfe K.H."/>
        </authorList>
    </citation>
    <scope>NUCLEOTIDE SEQUENCE [LARGE SCALE GENOMIC DNA]</scope>
    <source>
        <strain evidence="5 13">CBS573</strain>
    </source>
</reference>
<dbReference type="EMBL" id="CP028773">
    <property type="protein sequence ID" value="AWU73984.1"/>
    <property type="molecule type" value="Genomic_DNA"/>
</dbReference>
<dbReference type="PRINTS" id="PR00081">
    <property type="entry name" value="GDHRDH"/>
</dbReference>
<gene>
    <name evidence="8" type="ORF">BOH78_4569</name>
    <name evidence="7" type="ORF">BOH78_5083</name>
    <name evidence="5" type="ORF">C5L36_0A05790</name>
    <name evidence="9" type="ORF">CAS74_001782</name>
    <name evidence="6" type="ORF">JL09_g3046</name>
</gene>
<evidence type="ECO:0000313" key="9">
    <source>
        <dbReference type="EMBL" id="OUT23462.1"/>
    </source>
</evidence>
<dbReference type="InterPro" id="IPR002347">
    <property type="entry name" value="SDR_fam"/>
</dbReference>
<evidence type="ECO:0000313" key="5">
    <source>
        <dbReference type="EMBL" id="AWU73984.1"/>
    </source>
</evidence>
<dbReference type="Proteomes" id="UP000029867">
    <property type="component" value="Unassembled WGS sequence"/>
</dbReference>
<organism evidence="6 10">
    <name type="scientific">Pichia kudriavzevii</name>
    <name type="common">Yeast</name>
    <name type="synonym">Issatchenkia orientalis</name>
    <dbReference type="NCBI Taxonomy" id="4909"/>
    <lineage>
        <taxon>Eukaryota</taxon>
        <taxon>Fungi</taxon>
        <taxon>Dikarya</taxon>
        <taxon>Ascomycota</taxon>
        <taxon>Saccharomycotina</taxon>
        <taxon>Pichiomycetes</taxon>
        <taxon>Pichiales</taxon>
        <taxon>Pichiaceae</taxon>
        <taxon>Pichia</taxon>
    </lineage>
</organism>
<evidence type="ECO:0000256" key="3">
    <source>
        <dbReference type="ARBA" id="ARBA00023002"/>
    </source>
</evidence>
<evidence type="ECO:0000256" key="2">
    <source>
        <dbReference type="ARBA" id="ARBA00022857"/>
    </source>
</evidence>
<reference evidence="11" key="3">
    <citation type="journal article" date="2017" name="Genome Announc.">
        <title>Genome sequences of Cyberlindnera fabianii 65, Pichia kudriavzevii 129, and Saccharomyces cerevisiae 131 isolated from fermented masau fruits in Zimbabwe.</title>
        <authorList>
            <person name="van Rijswijck I.M.H."/>
            <person name="Derks M.F.L."/>
            <person name="Abee T."/>
            <person name="de Ridder D."/>
            <person name="Smid E.J."/>
        </authorList>
    </citation>
    <scope>NUCLEOTIDE SEQUENCE [LARGE SCALE GENOMIC DNA]</scope>
    <source>
        <strain evidence="11">129</strain>
    </source>
</reference>
<dbReference type="PANTHER" id="PTHR42901">
    <property type="entry name" value="ALCOHOL DEHYDROGENASE"/>
    <property type="match status" value="1"/>
</dbReference>
<dbReference type="STRING" id="4909.A0A099P0V7"/>